<dbReference type="Pfam" id="PF02616">
    <property type="entry name" value="SMC_ScpA"/>
    <property type="match status" value="1"/>
</dbReference>
<accession>A0A7J4JHU8</accession>
<evidence type="ECO:0000256" key="1">
    <source>
        <dbReference type="SAM" id="MobiDB-lite"/>
    </source>
</evidence>
<dbReference type="PANTHER" id="PTHR33969">
    <property type="entry name" value="SEGREGATION AND CONDENSATION PROTEIN A"/>
    <property type="match status" value="1"/>
</dbReference>
<dbReference type="Proteomes" id="UP000678237">
    <property type="component" value="Unassembled WGS sequence"/>
</dbReference>
<evidence type="ECO:0000313" key="2">
    <source>
        <dbReference type="EMBL" id="HIH16600.1"/>
    </source>
</evidence>
<dbReference type="Gene3D" id="1.10.10.580">
    <property type="entry name" value="Structural maintenance of chromosome 1. Chain E"/>
    <property type="match status" value="1"/>
</dbReference>
<reference evidence="3" key="2">
    <citation type="submission" date="2021-03" db="EMBL/GenBank/DDBJ databases">
        <authorList>
            <person name="Jaffe A."/>
        </authorList>
    </citation>
    <scope>NUCLEOTIDE SEQUENCE</scope>
    <source>
        <strain evidence="3">RIFCSPLOWO2_01_FULL_58_19</strain>
    </source>
</reference>
<sequence length="273" mass="31013">MERMELPDNLEPETPESPEDFSEPEAKPDYTAQTPMNGGRVDLVQLIDQPAWKTILIDLVKSNQMDPWNIDIADLAQKYLAKVQGLSGNDLRLPANAILCSALLLKFKSRVLKLSSIEELDPEEAALLQQQEQAATEEKKFFDEYFPDLKLEHKVREGKVSLDALVDLIEGMLEKTKSKGSDKRLIEQPDFKIPTQDYNLDKKMAELFKLIQKSVDNTGLTLFSRVVAGKEVMQIVDTFIPLLFLANKQQVNIWQDEFFGEIFIALNKEKVAA</sequence>
<dbReference type="InterPro" id="IPR003768">
    <property type="entry name" value="ScpA"/>
</dbReference>
<dbReference type="EMBL" id="DUGH01000105">
    <property type="protein sequence ID" value="HIH16600.1"/>
    <property type="molecule type" value="Genomic_DNA"/>
</dbReference>
<dbReference type="InterPro" id="IPR023093">
    <property type="entry name" value="ScpA-like_C"/>
</dbReference>
<reference evidence="3" key="3">
    <citation type="submission" date="2021-05" db="EMBL/GenBank/DDBJ databases">
        <title>Protein family content uncovers lineage relationships and bacterial pathway maintenance mechanisms in DPANN archaea.</title>
        <authorList>
            <person name="Castelle C.J."/>
            <person name="Meheust R."/>
            <person name="Jaffe A.L."/>
            <person name="Seitz K."/>
            <person name="Gong X."/>
            <person name="Baker B.J."/>
            <person name="Banfield J.F."/>
        </authorList>
    </citation>
    <scope>NUCLEOTIDE SEQUENCE</scope>
    <source>
        <strain evidence="3">RIFCSPLOWO2_01_FULL_58_19</strain>
    </source>
</reference>
<organism evidence="2 4">
    <name type="scientific">Candidatus Iainarchaeum sp</name>
    <dbReference type="NCBI Taxonomy" id="3101447"/>
    <lineage>
        <taxon>Archaea</taxon>
        <taxon>Candidatus Iainarchaeota</taxon>
        <taxon>Candidatus Iainarchaeia</taxon>
        <taxon>Candidatus Iainarchaeales</taxon>
        <taxon>Candidatus Iainarchaeaceae</taxon>
        <taxon>Candidatus Iainarchaeum</taxon>
    </lineage>
</organism>
<evidence type="ECO:0000313" key="4">
    <source>
        <dbReference type="Proteomes" id="UP000564964"/>
    </source>
</evidence>
<name>A0A7J4JHU8_9ARCH</name>
<evidence type="ECO:0000313" key="3">
    <source>
        <dbReference type="EMBL" id="MBS3063354.1"/>
    </source>
</evidence>
<feature type="region of interest" description="Disordered" evidence="1">
    <location>
        <begin position="1"/>
        <end position="35"/>
    </location>
</feature>
<feature type="compositionally biased region" description="Acidic residues" evidence="1">
    <location>
        <begin position="8"/>
        <end position="23"/>
    </location>
</feature>
<dbReference type="PANTHER" id="PTHR33969:SF2">
    <property type="entry name" value="SEGREGATION AND CONDENSATION PROTEIN A"/>
    <property type="match status" value="1"/>
</dbReference>
<dbReference type="AlphaFoldDB" id="A0A7J4JHU8"/>
<comment type="caution">
    <text evidence="2">The sequence shown here is derived from an EMBL/GenBank/DDBJ whole genome shotgun (WGS) entry which is preliminary data.</text>
</comment>
<dbReference type="EMBL" id="JAGVWE010000005">
    <property type="protein sequence ID" value="MBS3063354.1"/>
    <property type="molecule type" value="Genomic_DNA"/>
</dbReference>
<gene>
    <name evidence="2" type="ORF">HA252_04310</name>
    <name evidence="3" type="ORF">J4203_05780</name>
</gene>
<proteinExistence type="predicted"/>
<reference evidence="4" key="1">
    <citation type="journal article" date="2020" name="bioRxiv">
        <title>A rank-normalized archaeal taxonomy based on genome phylogeny resolves widespread incomplete and uneven classifications.</title>
        <authorList>
            <person name="Rinke C."/>
            <person name="Chuvochina M."/>
            <person name="Mussig A.J."/>
            <person name="Chaumeil P.-A."/>
            <person name="Waite D.W."/>
            <person name="Whitman W.B."/>
            <person name="Parks D.H."/>
            <person name="Hugenholtz P."/>
        </authorList>
    </citation>
    <scope>NUCLEOTIDE SEQUENCE [LARGE SCALE GENOMIC DNA]</scope>
</reference>
<dbReference type="Proteomes" id="UP000564964">
    <property type="component" value="Unassembled WGS sequence"/>
</dbReference>
<dbReference type="Gene3D" id="6.10.250.2410">
    <property type="match status" value="1"/>
</dbReference>
<protein>
    <submittedName>
        <fullName evidence="2">Segregation/condensation protein A</fullName>
    </submittedName>
</protein>